<accession>A0A2Z7B467</accession>
<keyword evidence="12" id="KW-1185">Reference proteome</keyword>
<dbReference type="Pfam" id="PF01694">
    <property type="entry name" value="Rhomboid"/>
    <property type="match status" value="1"/>
</dbReference>
<dbReference type="SUPFAM" id="SSF144091">
    <property type="entry name" value="Rhomboid-like"/>
    <property type="match status" value="1"/>
</dbReference>
<dbReference type="InterPro" id="IPR035952">
    <property type="entry name" value="Rhomboid-like_sf"/>
</dbReference>
<dbReference type="GO" id="GO:0005794">
    <property type="term" value="C:Golgi apparatus"/>
    <property type="evidence" value="ECO:0007669"/>
    <property type="project" value="UniProtKB-ARBA"/>
</dbReference>
<keyword evidence="5 9" id="KW-0378">Hydrolase</keyword>
<feature type="transmembrane region" description="Helical" evidence="9">
    <location>
        <begin position="173"/>
        <end position="191"/>
    </location>
</feature>
<feature type="transmembrane region" description="Helical" evidence="9">
    <location>
        <begin position="221"/>
        <end position="246"/>
    </location>
</feature>
<evidence type="ECO:0000256" key="9">
    <source>
        <dbReference type="RuleBase" id="RU362115"/>
    </source>
</evidence>
<dbReference type="FunFam" id="1.20.1540.10:FF:000019">
    <property type="entry name" value="RHOMBOID-like protein"/>
    <property type="match status" value="1"/>
</dbReference>
<protein>
    <recommendedName>
        <fullName evidence="9">RHOMBOID-like protein</fullName>
        <ecNumber evidence="9">3.4.21.105</ecNumber>
    </recommendedName>
</protein>
<dbReference type="Proteomes" id="UP000250235">
    <property type="component" value="Unassembled WGS sequence"/>
</dbReference>
<comment type="function">
    <text evidence="9">Serine protease involved in intramembrane proteolysis.</text>
</comment>
<dbReference type="AlphaFoldDB" id="A0A2Z7B467"/>
<evidence type="ECO:0000256" key="1">
    <source>
        <dbReference type="ARBA" id="ARBA00000156"/>
    </source>
</evidence>
<feature type="transmembrane region" description="Helical" evidence="9">
    <location>
        <begin position="150"/>
        <end position="167"/>
    </location>
</feature>
<evidence type="ECO:0000256" key="8">
    <source>
        <dbReference type="ARBA" id="ARBA00023136"/>
    </source>
</evidence>
<evidence type="ECO:0000313" key="12">
    <source>
        <dbReference type="Proteomes" id="UP000250235"/>
    </source>
</evidence>
<dbReference type="InterPro" id="IPR022764">
    <property type="entry name" value="Peptidase_S54_rhomboid_dom"/>
</dbReference>
<evidence type="ECO:0000256" key="6">
    <source>
        <dbReference type="ARBA" id="ARBA00022825"/>
    </source>
</evidence>
<dbReference type="Gene3D" id="1.20.1540.10">
    <property type="entry name" value="Rhomboid-like"/>
    <property type="match status" value="1"/>
</dbReference>
<keyword evidence="9" id="KW-0645">Protease</keyword>
<comment type="catalytic activity">
    <reaction evidence="1 9">
        <text>Cleaves type-1 transmembrane domains using a catalytic dyad composed of serine and histidine that are contributed by different transmembrane domains.</text>
        <dbReference type="EC" id="3.4.21.105"/>
    </reaction>
</comment>
<evidence type="ECO:0000256" key="7">
    <source>
        <dbReference type="ARBA" id="ARBA00022989"/>
    </source>
</evidence>
<feature type="transmembrane region" description="Helical" evidence="9">
    <location>
        <begin position="120"/>
        <end position="143"/>
    </location>
</feature>
<reference evidence="11 12" key="1">
    <citation type="journal article" date="2015" name="Proc. Natl. Acad. Sci. U.S.A.">
        <title>The resurrection genome of Boea hygrometrica: A blueprint for survival of dehydration.</title>
        <authorList>
            <person name="Xiao L."/>
            <person name="Yang G."/>
            <person name="Zhang L."/>
            <person name="Yang X."/>
            <person name="Zhao S."/>
            <person name="Ji Z."/>
            <person name="Zhou Q."/>
            <person name="Hu M."/>
            <person name="Wang Y."/>
            <person name="Chen M."/>
            <person name="Xu Y."/>
            <person name="Jin H."/>
            <person name="Xiao X."/>
            <person name="Hu G."/>
            <person name="Bao F."/>
            <person name="Hu Y."/>
            <person name="Wan P."/>
            <person name="Li L."/>
            <person name="Deng X."/>
            <person name="Kuang T."/>
            <person name="Xiang C."/>
            <person name="Zhu J.K."/>
            <person name="Oliver M.J."/>
            <person name="He Y."/>
        </authorList>
    </citation>
    <scope>NUCLEOTIDE SEQUENCE [LARGE SCALE GENOMIC DNA]</scope>
    <source>
        <strain evidence="12">cv. XS01</strain>
    </source>
</reference>
<dbReference type="OrthoDB" id="418595at2759"/>
<organism evidence="11 12">
    <name type="scientific">Dorcoceras hygrometricum</name>
    <dbReference type="NCBI Taxonomy" id="472368"/>
    <lineage>
        <taxon>Eukaryota</taxon>
        <taxon>Viridiplantae</taxon>
        <taxon>Streptophyta</taxon>
        <taxon>Embryophyta</taxon>
        <taxon>Tracheophyta</taxon>
        <taxon>Spermatophyta</taxon>
        <taxon>Magnoliopsida</taxon>
        <taxon>eudicotyledons</taxon>
        <taxon>Gunneridae</taxon>
        <taxon>Pentapetalae</taxon>
        <taxon>asterids</taxon>
        <taxon>lamiids</taxon>
        <taxon>Lamiales</taxon>
        <taxon>Gesneriaceae</taxon>
        <taxon>Didymocarpoideae</taxon>
        <taxon>Trichosporeae</taxon>
        <taxon>Loxocarpinae</taxon>
        <taxon>Dorcoceras</taxon>
    </lineage>
</organism>
<keyword evidence="7 9" id="KW-1133">Transmembrane helix</keyword>
<dbReference type="EMBL" id="KV010001">
    <property type="protein sequence ID" value="KZV28800.1"/>
    <property type="molecule type" value="Genomic_DNA"/>
</dbReference>
<sequence>MYINDCPANSDKCIATNLGRFAFQSTQENPLLGPSAATLQKMGALDVKKVVEEHQVWRLASCMWLHAGVFHVLANMLSLLFVGIRLEQEFGFVRIGVLYVIAGIGGSLLSSLFVRTTISVGASGALFGLLGAMLSELLINWTIYENKLEALLTLLLIILINLAVGILPHVDNFAHFGGFLSGFFLGFVLLIRPQFGWVSQKKAASNYFTPKPKSKYKVYQYIFLVLSLVLLISGFSIGLVLLLGGVDGNEYCSWCHFLSCVPTPFWNCEARCSAMATPPRKFSSSALTSADDLFSFNSLISRYDRSVTKGPEGRAPLKNKNVTGDLPSWASARAGRPLAGRPQLFQEDLWQEDLLTRDDHAAKLEESPEDLCSIGSVS</sequence>
<feature type="domain" description="Peptidase S54 rhomboid" evidence="10">
    <location>
        <begin position="54"/>
        <end position="190"/>
    </location>
</feature>
<name>A0A2Z7B467_9LAMI</name>
<comment type="caution">
    <text evidence="9">Lacks conserved residue(s) required for the propagation of feature annotation.</text>
</comment>
<keyword evidence="6 9" id="KW-0720">Serine protease</keyword>
<proteinExistence type="inferred from homology"/>
<comment type="similarity">
    <text evidence="3 9">Belongs to the peptidase S54 family.</text>
</comment>
<feature type="transmembrane region" description="Helical" evidence="9">
    <location>
        <begin position="96"/>
        <end position="114"/>
    </location>
</feature>
<dbReference type="InterPro" id="IPR002610">
    <property type="entry name" value="Peptidase_S54_rhomboid-like"/>
</dbReference>
<dbReference type="GO" id="GO:0004252">
    <property type="term" value="F:serine-type endopeptidase activity"/>
    <property type="evidence" value="ECO:0007669"/>
    <property type="project" value="InterPro"/>
</dbReference>
<dbReference type="GO" id="GO:0016020">
    <property type="term" value="C:membrane"/>
    <property type="evidence" value="ECO:0007669"/>
    <property type="project" value="UniProtKB-SubCell"/>
</dbReference>
<evidence type="ECO:0000259" key="10">
    <source>
        <dbReference type="Pfam" id="PF01694"/>
    </source>
</evidence>
<evidence type="ECO:0000256" key="4">
    <source>
        <dbReference type="ARBA" id="ARBA00022692"/>
    </source>
</evidence>
<keyword evidence="4 9" id="KW-0812">Transmembrane</keyword>
<dbReference type="PANTHER" id="PTHR22936">
    <property type="entry name" value="RHOMBOID-RELATED"/>
    <property type="match status" value="1"/>
</dbReference>
<evidence type="ECO:0000256" key="5">
    <source>
        <dbReference type="ARBA" id="ARBA00022801"/>
    </source>
</evidence>
<dbReference type="EC" id="3.4.21.105" evidence="9"/>
<comment type="subcellular location">
    <subcellularLocation>
        <location evidence="2 9">Membrane</location>
        <topology evidence="2 9">Multi-pass membrane protein</topology>
    </subcellularLocation>
</comment>
<gene>
    <name evidence="11" type="ORF">F511_06234</name>
</gene>
<evidence type="ECO:0000256" key="2">
    <source>
        <dbReference type="ARBA" id="ARBA00004141"/>
    </source>
</evidence>
<feature type="transmembrane region" description="Helical" evidence="9">
    <location>
        <begin position="63"/>
        <end position="84"/>
    </location>
</feature>
<evidence type="ECO:0000313" key="11">
    <source>
        <dbReference type="EMBL" id="KZV28800.1"/>
    </source>
</evidence>
<evidence type="ECO:0000256" key="3">
    <source>
        <dbReference type="ARBA" id="ARBA00009045"/>
    </source>
</evidence>
<dbReference type="GO" id="GO:0006508">
    <property type="term" value="P:proteolysis"/>
    <property type="evidence" value="ECO:0007669"/>
    <property type="project" value="UniProtKB-KW"/>
</dbReference>
<keyword evidence="8 9" id="KW-0472">Membrane</keyword>
<dbReference type="PANTHER" id="PTHR22936:SF107">
    <property type="entry name" value="RHOMBOID-LIKE PROTEIN 1"/>
    <property type="match status" value="1"/>
</dbReference>